<dbReference type="Pfam" id="PF00933">
    <property type="entry name" value="Glyco_hydro_3"/>
    <property type="match status" value="1"/>
</dbReference>
<dbReference type="Gene3D" id="2.60.40.10">
    <property type="entry name" value="Immunoglobulins"/>
    <property type="match status" value="1"/>
</dbReference>
<accession>A0A1H1VJ32</accession>
<dbReference type="InterPro" id="IPR001764">
    <property type="entry name" value="Glyco_hydro_3_N"/>
</dbReference>
<dbReference type="STRING" id="642780.SAMN04488570_2849"/>
<organism evidence="6 7">
    <name type="scientific">Nocardioides scoriae</name>
    <dbReference type="NCBI Taxonomy" id="642780"/>
    <lineage>
        <taxon>Bacteria</taxon>
        <taxon>Bacillati</taxon>
        <taxon>Actinomycetota</taxon>
        <taxon>Actinomycetes</taxon>
        <taxon>Propionibacteriales</taxon>
        <taxon>Nocardioidaceae</taxon>
        <taxon>Nocardioides</taxon>
    </lineage>
</organism>
<dbReference type="InterPro" id="IPR036962">
    <property type="entry name" value="Glyco_hydro_3_N_sf"/>
</dbReference>
<name>A0A1H1VJ32_9ACTN</name>
<dbReference type="InterPro" id="IPR013783">
    <property type="entry name" value="Ig-like_fold"/>
</dbReference>
<dbReference type="PANTHER" id="PTHR42715:SF10">
    <property type="entry name" value="BETA-GLUCOSIDASE"/>
    <property type="match status" value="1"/>
</dbReference>
<dbReference type="Pfam" id="PF01915">
    <property type="entry name" value="Glyco_hydro_3_C"/>
    <property type="match status" value="1"/>
</dbReference>
<gene>
    <name evidence="6" type="ORF">SAMN04488570_2849</name>
</gene>
<dbReference type="Gene3D" id="3.40.50.1700">
    <property type="entry name" value="Glycoside hydrolase family 3 C-terminal domain"/>
    <property type="match status" value="2"/>
</dbReference>
<dbReference type="GO" id="GO:0004553">
    <property type="term" value="F:hydrolase activity, hydrolyzing O-glycosyl compounds"/>
    <property type="evidence" value="ECO:0007669"/>
    <property type="project" value="InterPro"/>
</dbReference>
<keyword evidence="2 4" id="KW-0378">Hydrolase</keyword>
<dbReference type="SUPFAM" id="SSF52279">
    <property type="entry name" value="Beta-D-glucan exohydrolase, C-terminal domain"/>
    <property type="match status" value="1"/>
</dbReference>
<dbReference type="AlphaFoldDB" id="A0A1H1VJ32"/>
<dbReference type="PANTHER" id="PTHR42715">
    <property type="entry name" value="BETA-GLUCOSIDASE"/>
    <property type="match status" value="1"/>
</dbReference>
<sequence length="765" mass="80892">MRSEAGTPAPCPTPDAHSWCDQRLSASVRADRFVTAMTLDEKVSLLGGQGVVHNGIVPGGHTGATVAVPRLGLPVVYLSDGPVGVRQGVATALPVPMALSATWDLGLARRAGRAVATEAKAKGNDIVLGPSVNILRTPQNGRTYESYGEETLQNARTGVAWVQGAQSTGVIADIKHYAGNNQEGQLGLPPFVSADGGRTNVSANMTQRTLREVYLPHFEAAVKQGKVGTLMCSYNKVNEVHVCENKFLLDTILRQQWGFRGMVISDYGASKGTATGLNAGLDFVPAQGLLDRSYSPTQIRAALTLGQVSESTLDKRVHAIIGTLFAFGFFDRSGFTDDDQQIPFAQHDVLARQIEERAITLLKNNGVLPLKGSTKRIAVVGTYADEFVTGGGSGGVEPRPGAVVTALDGIRDRAGRAVRVTFTDGSDPAESARQARAADVAIVVVGDVQSEGTDKTCVSMNCSNDALTSNSTLITSGSNCVERTCPINGTDNDRLVSQVAAAQPRTVVALQTGGPVLTPWRNKVAAVLEAWYPGQAGGSALARVLWGDVDPGGRLPATFPATADQLPTAGDRRRYPGVANSALYSEGLLVGYRWFDANKLRPAYPFGAGLSYTRFRYGNLTVTRGGPRGAVATAHVTIRNVGRRPGIAVPQLYVSKPSTRPLRQPVRQLAASHSVHIPAGRSVRVSLPLNDRSFASWDSSLRGEGGWRIPRGCHRLSIGMSSRTLTSSAVIARGAACPGARLRLPVTGLFDLPLAPPASSQRASS</sequence>
<keyword evidence="4" id="KW-0326">Glycosidase</keyword>
<dbReference type="EMBL" id="LT629757">
    <property type="protein sequence ID" value="SDS84745.1"/>
    <property type="molecule type" value="Genomic_DNA"/>
</dbReference>
<dbReference type="Proteomes" id="UP000198859">
    <property type="component" value="Chromosome I"/>
</dbReference>
<dbReference type="InterPro" id="IPR002772">
    <property type="entry name" value="Glyco_hydro_3_C"/>
</dbReference>
<evidence type="ECO:0000256" key="1">
    <source>
        <dbReference type="ARBA" id="ARBA00005336"/>
    </source>
</evidence>
<proteinExistence type="inferred from homology"/>
<reference evidence="7" key="1">
    <citation type="submission" date="2016-10" db="EMBL/GenBank/DDBJ databases">
        <authorList>
            <person name="Varghese N."/>
            <person name="Submissions S."/>
        </authorList>
    </citation>
    <scope>NUCLEOTIDE SEQUENCE [LARGE SCALE GENOMIC DNA]</scope>
    <source>
        <strain evidence="7">DSM 22127</strain>
    </source>
</reference>
<evidence type="ECO:0000259" key="5">
    <source>
        <dbReference type="SMART" id="SM01217"/>
    </source>
</evidence>
<protein>
    <submittedName>
        <fullName evidence="6">Beta-glucosidase</fullName>
    </submittedName>
</protein>
<dbReference type="SUPFAM" id="SSF51445">
    <property type="entry name" value="(Trans)glycosidases"/>
    <property type="match status" value="1"/>
</dbReference>
<comment type="similarity">
    <text evidence="1 4">Belongs to the glycosyl hydrolase 3 family.</text>
</comment>
<evidence type="ECO:0000313" key="6">
    <source>
        <dbReference type="EMBL" id="SDS84745.1"/>
    </source>
</evidence>
<keyword evidence="3" id="KW-0119">Carbohydrate metabolism</keyword>
<dbReference type="GO" id="GO:0005975">
    <property type="term" value="P:carbohydrate metabolic process"/>
    <property type="evidence" value="ECO:0007669"/>
    <property type="project" value="InterPro"/>
</dbReference>
<evidence type="ECO:0000256" key="2">
    <source>
        <dbReference type="ARBA" id="ARBA00022801"/>
    </source>
</evidence>
<dbReference type="InterPro" id="IPR017853">
    <property type="entry name" value="GH"/>
</dbReference>
<dbReference type="PRINTS" id="PR00133">
    <property type="entry name" value="GLHYDRLASE3"/>
</dbReference>
<dbReference type="InterPro" id="IPR050288">
    <property type="entry name" value="Cellulose_deg_GH3"/>
</dbReference>
<evidence type="ECO:0000256" key="4">
    <source>
        <dbReference type="RuleBase" id="RU361161"/>
    </source>
</evidence>
<dbReference type="InterPro" id="IPR026891">
    <property type="entry name" value="Fn3-like"/>
</dbReference>
<feature type="domain" description="Fibronectin type III-like" evidence="5">
    <location>
        <begin position="648"/>
        <end position="722"/>
    </location>
</feature>
<dbReference type="InterPro" id="IPR036881">
    <property type="entry name" value="Glyco_hydro_3_C_sf"/>
</dbReference>
<dbReference type="InterPro" id="IPR019800">
    <property type="entry name" value="Glyco_hydro_3_AS"/>
</dbReference>
<dbReference type="SMART" id="SM01217">
    <property type="entry name" value="Fn3_like"/>
    <property type="match status" value="1"/>
</dbReference>
<dbReference type="Gene3D" id="3.20.20.300">
    <property type="entry name" value="Glycoside hydrolase, family 3, N-terminal domain"/>
    <property type="match status" value="2"/>
</dbReference>
<dbReference type="Pfam" id="PF14310">
    <property type="entry name" value="Fn3-like"/>
    <property type="match status" value="1"/>
</dbReference>
<dbReference type="PROSITE" id="PS00775">
    <property type="entry name" value="GLYCOSYL_HYDROL_F3"/>
    <property type="match status" value="1"/>
</dbReference>
<evidence type="ECO:0000256" key="3">
    <source>
        <dbReference type="ARBA" id="ARBA00023277"/>
    </source>
</evidence>
<evidence type="ECO:0000313" key="7">
    <source>
        <dbReference type="Proteomes" id="UP000198859"/>
    </source>
</evidence>
<keyword evidence="7" id="KW-1185">Reference proteome</keyword>